<evidence type="ECO:0008006" key="4">
    <source>
        <dbReference type="Google" id="ProtNLM"/>
    </source>
</evidence>
<dbReference type="InterPro" id="IPR021527">
    <property type="entry name" value="DUF2795"/>
</dbReference>
<comment type="caution">
    <text evidence="2">The sequence shown here is derived from an EMBL/GenBank/DDBJ whole genome shotgun (WGS) entry which is preliminary data.</text>
</comment>
<evidence type="ECO:0000256" key="1">
    <source>
        <dbReference type="SAM" id="MobiDB-lite"/>
    </source>
</evidence>
<evidence type="ECO:0000313" key="2">
    <source>
        <dbReference type="EMBL" id="MBB4934778.1"/>
    </source>
</evidence>
<dbReference type="EMBL" id="JACHJT010000002">
    <property type="protein sequence ID" value="MBB4934778.1"/>
    <property type="molecule type" value="Genomic_DNA"/>
</dbReference>
<protein>
    <recommendedName>
        <fullName evidence="4">DUF2795 domain-containing protein</fullName>
    </recommendedName>
</protein>
<dbReference type="Pfam" id="PF11387">
    <property type="entry name" value="DUF2795"/>
    <property type="match status" value="1"/>
</dbReference>
<gene>
    <name evidence="2" type="ORF">F4561_005672</name>
</gene>
<evidence type="ECO:0000313" key="3">
    <source>
        <dbReference type="Proteomes" id="UP000523007"/>
    </source>
</evidence>
<dbReference type="Proteomes" id="UP000523007">
    <property type="component" value="Unassembled WGS sequence"/>
</dbReference>
<organism evidence="2 3">
    <name type="scientific">Lipingzhangella halophila</name>
    <dbReference type="NCBI Taxonomy" id="1783352"/>
    <lineage>
        <taxon>Bacteria</taxon>
        <taxon>Bacillati</taxon>
        <taxon>Actinomycetota</taxon>
        <taxon>Actinomycetes</taxon>
        <taxon>Streptosporangiales</taxon>
        <taxon>Nocardiopsidaceae</taxon>
        <taxon>Lipingzhangella</taxon>
    </lineage>
</organism>
<sequence>MTSADQRRVRKALQGKDFPAGGPELLAYARDRGSDNATLEAIRSLPEREYHDAADVENSLPQQPFEAKAPSPAADKPQQPAREEQ</sequence>
<proteinExistence type="predicted"/>
<accession>A0A7W7RNJ1</accession>
<dbReference type="AlphaFoldDB" id="A0A7W7RNJ1"/>
<name>A0A7W7RNJ1_9ACTN</name>
<reference evidence="2 3" key="1">
    <citation type="submission" date="2020-08" db="EMBL/GenBank/DDBJ databases">
        <title>Sequencing the genomes of 1000 actinobacteria strains.</title>
        <authorList>
            <person name="Klenk H.-P."/>
        </authorList>
    </citation>
    <scope>NUCLEOTIDE SEQUENCE [LARGE SCALE GENOMIC DNA]</scope>
    <source>
        <strain evidence="2 3">DSM 102030</strain>
    </source>
</reference>
<keyword evidence="3" id="KW-1185">Reference proteome</keyword>
<feature type="region of interest" description="Disordered" evidence="1">
    <location>
        <begin position="46"/>
        <end position="85"/>
    </location>
</feature>
<dbReference type="RefSeq" id="WP_184584384.1">
    <property type="nucleotide sequence ID" value="NZ_JACHJT010000002.1"/>
</dbReference>
<feature type="region of interest" description="Disordered" evidence="1">
    <location>
        <begin position="1"/>
        <end position="31"/>
    </location>
</feature>